<dbReference type="InterPro" id="IPR050075">
    <property type="entry name" value="LeuD"/>
</dbReference>
<accession>A0A833JF98</accession>
<evidence type="ECO:0000256" key="8">
    <source>
        <dbReference type="ARBA" id="ARBA00022430"/>
    </source>
</evidence>
<evidence type="ECO:0000256" key="9">
    <source>
        <dbReference type="ARBA" id="ARBA00022605"/>
    </source>
</evidence>
<dbReference type="AlphaFoldDB" id="A0A833JF98"/>
<evidence type="ECO:0000256" key="13">
    <source>
        <dbReference type="ARBA" id="ARBA00033368"/>
    </source>
</evidence>
<comment type="similarity">
    <text evidence="4">Belongs to the LeuD family. LeuD type 1 subfamily.</text>
</comment>
<dbReference type="EMBL" id="WFLN01000004">
    <property type="protein sequence ID" value="KAB8033170.1"/>
    <property type="molecule type" value="Genomic_DNA"/>
</dbReference>
<feature type="domain" description="Aconitase A/isopropylmalate dehydratase small subunit swivel" evidence="14">
    <location>
        <begin position="1"/>
        <end position="117"/>
    </location>
</feature>
<name>A0A833JF98_9BACT</name>
<comment type="caution">
    <text evidence="15">The sequence shown here is derived from an EMBL/GenBank/DDBJ whole genome shotgun (WGS) entry which is preliminary data.</text>
</comment>
<dbReference type="InterPro" id="IPR000573">
    <property type="entry name" value="AconitaseA/IPMdHydase_ssu_swvl"/>
</dbReference>
<dbReference type="InterPro" id="IPR004431">
    <property type="entry name" value="3-IsopropMal_deHydase_ssu"/>
</dbReference>
<dbReference type="GO" id="GO:0003861">
    <property type="term" value="F:3-isopropylmalate dehydratase activity"/>
    <property type="evidence" value="ECO:0007669"/>
    <property type="project" value="UniProtKB-EC"/>
</dbReference>
<keyword evidence="9" id="KW-0028">Amino-acid biosynthesis</keyword>
<dbReference type="GO" id="GO:0009316">
    <property type="term" value="C:3-isopropylmalate dehydratase complex"/>
    <property type="evidence" value="ECO:0007669"/>
    <property type="project" value="InterPro"/>
</dbReference>
<evidence type="ECO:0000256" key="6">
    <source>
        <dbReference type="ARBA" id="ARBA00011998"/>
    </source>
</evidence>
<dbReference type="InterPro" id="IPR033940">
    <property type="entry name" value="IPMI_Swivel"/>
</dbReference>
<evidence type="ECO:0000256" key="12">
    <source>
        <dbReference type="ARBA" id="ARBA00031631"/>
    </source>
</evidence>
<sequence>MEKTTYISGKCIPLEMNDVDTDLIIPAQYLTSVVRKGYGENLFKRLRESSKDFVFNLQKYSGANVLVTQNNFGCGSSREHAVWALKEYGIQVIIANSFADIFAGNSLKNRLVLIKLTEDEVKKIIQKSKINDYILEINLAESKIQSSCGDSFSFNMDDFQKSCFINGFDEIEYLRSFKDKVIKIKQEQSNKNIIPKLNRSI</sequence>
<evidence type="ECO:0000313" key="16">
    <source>
        <dbReference type="Proteomes" id="UP000442694"/>
    </source>
</evidence>
<dbReference type="RefSeq" id="WP_152211258.1">
    <property type="nucleotide sequence ID" value="NZ_WFLN01000004.1"/>
</dbReference>
<evidence type="ECO:0000256" key="5">
    <source>
        <dbReference type="ARBA" id="ARBA00011271"/>
    </source>
</evidence>
<reference evidence="15 16" key="1">
    <citation type="submission" date="2019-10" db="EMBL/GenBank/DDBJ databases">
        <title>New genus of Silvanigrellaceae.</title>
        <authorList>
            <person name="Pitt A."/>
            <person name="Hahn M.W."/>
        </authorList>
    </citation>
    <scope>NUCLEOTIDE SEQUENCE [LARGE SCALE GENOMIC DNA]</scope>
    <source>
        <strain evidence="15 16">33A1-SZDP</strain>
    </source>
</reference>
<dbReference type="Pfam" id="PF00694">
    <property type="entry name" value="Aconitase_C"/>
    <property type="match status" value="1"/>
</dbReference>
<organism evidence="15 16">
    <name type="scientific">Fluviispira multicolorata</name>
    <dbReference type="NCBI Taxonomy" id="2654512"/>
    <lineage>
        <taxon>Bacteria</taxon>
        <taxon>Pseudomonadati</taxon>
        <taxon>Bdellovibrionota</taxon>
        <taxon>Oligoflexia</taxon>
        <taxon>Silvanigrellales</taxon>
        <taxon>Silvanigrellaceae</taxon>
        <taxon>Fluviispira</taxon>
    </lineage>
</organism>
<dbReference type="CDD" id="cd01577">
    <property type="entry name" value="IPMI_Swivel"/>
    <property type="match status" value="1"/>
</dbReference>
<evidence type="ECO:0000256" key="7">
    <source>
        <dbReference type="ARBA" id="ARBA00017233"/>
    </source>
</evidence>
<evidence type="ECO:0000259" key="14">
    <source>
        <dbReference type="Pfam" id="PF00694"/>
    </source>
</evidence>
<evidence type="ECO:0000256" key="2">
    <source>
        <dbReference type="ARBA" id="ARBA00002695"/>
    </source>
</evidence>
<comment type="subunit">
    <text evidence="5">Heterodimer of LeuC and LeuD.</text>
</comment>
<dbReference type="Proteomes" id="UP000442694">
    <property type="component" value="Unassembled WGS sequence"/>
</dbReference>
<dbReference type="NCBIfam" id="NF002458">
    <property type="entry name" value="PRK01641.1"/>
    <property type="match status" value="1"/>
</dbReference>
<dbReference type="PANTHER" id="PTHR43345">
    <property type="entry name" value="3-ISOPROPYLMALATE DEHYDRATASE SMALL SUBUNIT 2-RELATED-RELATED"/>
    <property type="match status" value="1"/>
</dbReference>
<evidence type="ECO:0000256" key="1">
    <source>
        <dbReference type="ARBA" id="ARBA00000491"/>
    </source>
</evidence>
<dbReference type="GO" id="GO:0009098">
    <property type="term" value="P:L-leucine biosynthetic process"/>
    <property type="evidence" value="ECO:0007669"/>
    <property type="project" value="UniProtKB-UniPathway"/>
</dbReference>
<evidence type="ECO:0000256" key="11">
    <source>
        <dbReference type="ARBA" id="ARBA00023304"/>
    </source>
</evidence>
<comment type="pathway">
    <text evidence="3">Amino-acid biosynthesis; L-leucine biosynthesis; L-leucine from 3-methyl-2-oxobutanoate: step 2/4.</text>
</comment>
<dbReference type="EC" id="4.2.1.33" evidence="6"/>
<protein>
    <recommendedName>
        <fullName evidence="7">3-isopropylmalate dehydratase small subunit</fullName>
        <ecNumber evidence="6">4.2.1.33</ecNumber>
    </recommendedName>
    <alternativeName>
        <fullName evidence="12">Alpha-IPM isomerase</fullName>
    </alternativeName>
    <alternativeName>
        <fullName evidence="13">Isopropylmalate isomerase</fullName>
    </alternativeName>
</protein>
<evidence type="ECO:0000256" key="3">
    <source>
        <dbReference type="ARBA" id="ARBA00004729"/>
    </source>
</evidence>
<keyword evidence="11" id="KW-0100">Branched-chain amino acid biosynthesis</keyword>
<dbReference type="SUPFAM" id="SSF52016">
    <property type="entry name" value="LeuD/IlvD-like"/>
    <property type="match status" value="1"/>
</dbReference>
<dbReference type="Gene3D" id="3.20.19.10">
    <property type="entry name" value="Aconitase, domain 4"/>
    <property type="match status" value="1"/>
</dbReference>
<comment type="catalytic activity">
    <reaction evidence="1">
        <text>(2R,3S)-3-isopropylmalate = (2S)-2-isopropylmalate</text>
        <dbReference type="Rhea" id="RHEA:32287"/>
        <dbReference type="ChEBI" id="CHEBI:1178"/>
        <dbReference type="ChEBI" id="CHEBI:35121"/>
        <dbReference type="EC" id="4.2.1.33"/>
    </reaction>
</comment>
<keyword evidence="8" id="KW-0432">Leucine biosynthesis</keyword>
<dbReference type="FunFam" id="3.20.19.10:FF:000003">
    <property type="entry name" value="3-isopropylmalate dehydratase small subunit"/>
    <property type="match status" value="1"/>
</dbReference>
<dbReference type="NCBIfam" id="TIGR00171">
    <property type="entry name" value="leuD"/>
    <property type="match status" value="1"/>
</dbReference>
<gene>
    <name evidence="15" type="primary">leuD</name>
    <name evidence="15" type="ORF">GCL57_00300</name>
</gene>
<keyword evidence="10 15" id="KW-0456">Lyase</keyword>
<evidence type="ECO:0000313" key="15">
    <source>
        <dbReference type="EMBL" id="KAB8033170.1"/>
    </source>
</evidence>
<proteinExistence type="inferred from homology"/>
<dbReference type="UniPathway" id="UPA00048">
    <property type="reaction ID" value="UER00071"/>
</dbReference>
<keyword evidence="16" id="KW-1185">Reference proteome</keyword>
<dbReference type="PANTHER" id="PTHR43345:SF5">
    <property type="entry name" value="3-ISOPROPYLMALATE DEHYDRATASE SMALL SUBUNIT"/>
    <property type="match status" value="1"/>
</dbReference>
<evidence type="ECO:0000256" key="10">
    <source>
        <dbReference type="ARBA" id="ARBA00023239"/>
    </source>
</evidence>
<evidence type="ECO:0000256" key="4">
    <source>
        <dbReference type="ARBA" id="ARBA00009845"/>
    </source>
</evidence>
<comment type="function">
    <text evidence="2">Catalyzes the isomerization between 2-isopropylmalate and 3-isopropylmalate, via the formation of 2-isopropylmaleate.</text>
</comment>
<dbReference type="InterPro" id="IPR015928">
    <property type="entry name" value="Aconitase/3IPM_dehydase_swvl"/>
</dbReference>